<keyword evidence="4" id="KW-0408">Iron</keyword>
<dbReference type="Proteomes" id="UP000010797">
    <property type="component" value="Chromosome"/>
</dbReference>
<dbReference type="GO" id="GO:0016836">
    <property type="term" value="F:hydro-lyase activity"/>
    <property type="evidence" value="ECO:0007669"/>
    <property type="project" value="UniProtKB-ARBA"/>
</dbReference>
<dbReference type="Gene3D" id="3.40.50.11890">
    <property type="match status" value="1"/>
</dbReference>
<dbReference type="Gene3D" id="1.20.1270.370">
    <property type="match status" value="1"/>
</dbReference>
<evidence type="ECO:0000313" key="6">
    <source>
        <dbReference type="EMBL" id="AGA68253.1"/>
    </source>
</evidence>
<proteinExistence type="inferred from homology"/>
<dbReference type="PANTHER" id="PTHR30548">
    <property type="entry name" value="2-HYDROXYGLUTARYL-COA DEHYDRATASE, D-COMPONENT-RELATED"/>
    <property type="match status" value="1"/>
</dbReference>
<evidence type="ECO:0000256" key="1">
    <source>
        <dbReference type="ARBA" id="ARBA00001966"/>
    </source>
</evidence>
<dbReference type="GO" id="GO:0051536">
    <property type="term" value="F:iron-sulfur cluster binding"/>
    <property type="evidence" value="ECO:0007669"/>
    <property type="project" value="UniProtKB-KW"/>
</dbReference>
<dbReference type="EMBL" id="CP003344">
    <property type="protein sequence ID" value="AGA68253.1"/>
    <property type="molecule type" value="Genomic_DNA"/>
</dbReference>
<protein>
    <submittedName>
        <fullName evidence="6">Benzoyl-CoA reductase/2-hydroxyglutaryl-CoA dehydratase subunit, BcrC/BadD/HgdB</fullName>
    </submittedName>
</protein>
<evidence type="ECO:0000256" key="3">
    <source>
        <dbReference type="ARBA" id="ARBA00022723"/>
    </source>
</evidence>
<keyword evidence="3" id="KW-0479">Metal-binding</keyword>
<evidence type="ECO:0000256" key="5">
    <source>
        <dbReference type="ARBA" id="ARBA00023014"/>
    </source>
</evidence>
<reference evidence="7" key="1">
    <citation type="submission" date="2012-02" db="EMBL/GenBank/DDBJ databases">
        <title>Complete sequence of Desulfitobacterium dichloroeliminans LMG P-21439.</title>
        <authorList>
            <person name="Lucas S."/>
            <person name="Han J."/>
            <person name="Lapidus A."/>
            <person name="Cheng J.-F."/>
            <person name="Goodwin L."/>
            <person name="Pitluck S."/>
            <person name="Peters L."/>
            <person name="Ovchinnikova G."/>
            <person name="Teshima H."/>
            <person name="Detter J.C."/>
            <person name="Han C."/>
            <person name="Tapia R."/>
            <person name="Land M."/>
            <person name="Hauser L."/>
            <person name="Kyrpides N."/>
            <person name="Ivanova N."/>
            <person name="Pagani I."/>
            <person name="Kruse T."/>
            <person name="de Vos W.M."/>
            <person name="Boon N."/>
            <person name="Smidt H."/>
            <person name="Woyke T."/>
        </authorList>
    </citation>
    <scope>NUCLEOTIDE SEQUENCE [LARGE SCALE GENOMIC DNA]</scope>
    <source>
        <strain evidence="7">LMG P-21439 / DCA1</strain>
    </source>
</reference>
<dbReference type="KEGG" id="ddl:Desdi_0726"/>
<comment type="similarity">
    <text evidence="2">Belongs to the FldB/FldC dehydratase alpha/beta subunit family.</text>
</comment>
<comment type="cofactor">
    <cofactor evidence="1">
        <name>[4Fe-4S] cluster</name>
        <dbReference type="ChEBI" id="CHEBI:49883"/>
    </cofactor>
</comment>
<dbReference type="PANTHER" id="PTHR30548:SF5">
    <property type="entry name" value="SUBUNIT OF OXYGEN-SENSITIVE 2-HYDROXYISOCAPROYL-COA DEHYDRATASE"/>
    <property type="match status" value="1"/>
</dbReference>
<name>L0F5M6_DESDL</name>
<dbReference type="Pfam" id="PF06050">
    <property type="entry name" value="HGD-D"/>
    <property type="match status" value="1"/>
</dbReference>
<dbReference type="Gene3D" id="3.40.50.11900">
    <property type="match status" value="1"/>
</dbReference>
<evidence type="ECO:0000256" key="4">
    <source>
        <dbReference type="ARBA" id="ARBA00023004"/>
    </source>
</evidence>
<accession>L0F5M6</accession>
<dbReference type="AlphaFoldDB" id="L0F5M6"/>
<organism evidence="6 7">
    <name type="scientific">Desulfitobacterium dichloroeliminans (strain LMG P-21439 / DCA1)</name>
    <dbReference type="NCBI Taxonomy" id="871963"/>
    <lineage>
        <taxon>Bacteria</taxon>
        <taxon>Bacillati</taxon>
        <taxon>Bacillota</taxon>
        <taxon>Clostridia</taxon>
        <taxon>Eubacteriales</taxon>
        <taxon>Desulfitobacteriaceae</taxon>
        <taxon>Desulfitobacterium</taxon>
    </lineage>
</organism>
<dbReference type="STRING" id="871963.Desdi_0726"/>
<evidence type="ECO:0000256" key="2">
    <source>
        <dbReference type="ARBA" id="ARBA00005806"/>
    </source>
</evidence>
<gene>
    <name evidence="6" type="ordered locus">Desdi_0726</name>
</gene>
<evidence type="ECO:0000313" key="7">
    <source>
        <dbReference type="Proteomes" id="UP000010797"/>
    </source>
</evidence>
<dbReference type="HOGENOM" id="CLU_053697_0_0_9"/>
<keyword evidence="7" id="KW-1185">Reference proteome</keyword>
<sequence length="383" mass="43360">MSMSKGNSLIDGIGINNPYIEAWKQEGKKVIGTICCYVPEEILHAAGLLPIRVRATGCTDNSNAEAWMSPFSCSYARSCLEFLMNGTYDYLDGLVATDGCLMAGRIYDNWKYAGKEKMSGKDYFLRMIGAPRLIKDITLPFYIEELTELKKGIEEFAGTVITDEKLLESIALYNETRRLIRELYDLRKSDNPVISGREALNITLAAMSMPKEDYNRMLKDFLAEAGKREPLKESRARLMIIGSALDDPEYLKVIEDKGGLIVADTTCYGSRYLWEPVEMDGDALTSLAKAYLSRPTCPRMCNLHNEIHDFMFQMAKDFRIDGIVYTRMKYCEIWGGENVFFEEKIKEANIPLLTVEREEILTNAGQLAVRAEAFIEMIEGGKM</sequence>
<dbReference type="InterPro" id="IPR010327">
    <property type="entry name" value="FldB/FldC_alpha/beta"/>
</dbReference>
<dbReference type="eggNOG" id="COG1775">
    <property type="taxonomic scope" value="Bacteria"/>
</dbReference>
<dbReference type="GO" id="GO:0046872">
    <property type="term" value="F:metal ion binding"/>
    <property type="evidence" value="ECO:0007669"/>
    <property type="project" value="UniProtKB-KW"/>
</dbReference>
<keyword evidence="5" id="KW-0411">Iron-sulfur</keyword>